<evidence type="ECO:0000313" key="2">
    <source>
        <dbReference type="EMBL" id="XCH10011.1"/>
    </source>
</evidence>
<accession>A0AAU8EMA7</accession>
<keyword evidence="1" id="KW-1133">Transmembrane helix</keyword>
<name>A0AAU8EMA7_9MICC</name>
<feature type="transmembrane region" description="Helical" evidence="1">
    <location>
        <begin position="88"/>
        <end position="108"/>
    </location>
</feature>
<dbReference type="EMBL" id="CP159279">
    <property type="protein sequence ID" value="XCH10011.1"/>
    <property type="molecule type" value="Genomic_DNA"/>
</dbReference>
<feature type="transmembrane region" description="Helical" evidence="1">
    <location>
        <begin position="128"/>
        <end position="145"/>
    </location>
</feature>
<reference evidence="2" key="1">
    <citation type="submission" date="2024-06" db="EMBL/GenBank/DDBJ databases">
        <title>Biodegradation of dimethachlon by Arthrobacter sp. K5: mechanistic insights and ecological implications.</title>
        <authorList>
            <person name="Hu S."/>
            <person name="Lu P."/>
        </authorList>
    </citation>
    <scope>NUCLEOTIDE SEQUENCE</scope>
    <source>
        <strain evidence="2">K5</strain>
    </source>
</reference>
<dbReference type="RefSeq" id="WP_353710684.1">
    <property type="nucleotide sequence ID" value="NZ_CP159279.1"/>
</dbReference>
<proteinExistence type="predicted"/>
<keyword evidence="1" id="KW-0812">Transmembrane</keyword>
<evidence type="ECO:0008006" key="3">
    <source>
        <dbReference type="Google" id="ProtNLM"/>
    </source>
</evidence>
<gene>
    <name evidence="2" type="ORF">ABRP34_14290</name>
</gene>
<protein>
    <recommendedName>
        <fullName evidence="3">DUF5134 domain-containing protein</fullName>
    </recommendedName>
</protein>
<organism evidence="2">
    <name type="scientific">Arthrobacter sp. K5</name>
    <dbReference type="NCBI Taxonomy" id="2839623"/>
    <lineage>
        <taxon>Bacteria</taxon>
        <taxon>Bacillati</taxon>
        <taxon>Actinomycetota</taxon>
        <taxon>Actinomycetes</taxon>
        <taxon>Micrococcales</taxon>
        <taxon>Micrococcaceae</taxon>
        <taxon>Arthrobacter</taxon>
    </lineage>
</organism>
<sequence>MVEALHLGTVGLAAVGASCAAAAKGRGKVLAVTSSVVMLIAMIEAVAGFNLLPALGWSLAMLTVAMASGVQHHLMRNVTSTPECGDMAVHRNIGAILMAALLICMEAVHTSLPHTGHSTHGSTNPLGILLGAGAAAYAFASLWQACRAQTRRPLDRIESAAMGLSVLIMAVIAF</sequence>
<dbReference type="AlphaFoldDB" id="A0AAU8EMA7"/>
<evidence type="ECO:0000256" key="1">
    <source>
        <dbReference type="SAM" id="Phobius"/>
    </source>
</evidence>
<feature type="transmembrane region" description="Helical" evidence="1">
    <location>
        <begin position="38"/>
        <end position="67"/>
    </location>
</feature>
<keyword evidence="1" id="KW-0472">Membrane</keyword>